<dbReference type="STRING" id="665118.SAMN02983003_3257"/>
<dbReference type="PANTHER" id="PTHR30503:SF3">
    <property type="entry name" value="INNER MEMBRANE PROTEIN YEDI"/>
    <property type="match status" value="1"/>
</dbReference>
<feature type="transmembrane region" description="Helical" evidence="1">
    <location>
        <begin position="282"/>
        <end position="306"/>
    </location>
</feature>
<organism evidence="2 3">
    <name type="scientific">Devosia enhydra</name>
    <dbReference type="NCBI Taxonomy" id="665118"/>
    <lineage>
        <taxon>Bacteria</taxon>
        <taxon>Pseudomonadati</taxon>
        <taxon>Pseudomonadota</taxon>
        <taxon>Alphaproteobacteria</taxon>
        <taxon>Hyphomicrobiales</taxon>
        <taxon>Devosiaceae</taxon>
        <taxon>Devosia</taxon>
    </lineage>
</organism>
<dbReference type="EMBL" id="FPKU01000003">
    <property type="protein sequence ID" value="SFZ86083.1"/>
    <property type="molecule type" value="Genomic_DNA"/>
</dbReference>
<reference evidence="2 3" key="1">
    <citation type="submission" date="2016-11" db="EMBL/GenBank/DDBJ databases">
        <authorList>
            <person name="Jaros S."/>
            <person name="Januszkiewicz K."/>
            <person name="Wedrychowicz H."/>
        </authorList>
    </citation>
    <scope>NUCLEOTIDE SEQUENCE [LARGE SCALE GENOMIC DNA]</scope>
    <source>
        <strain evidence="2 3">ATCC 23634</strain>
    </source>
</reference>
<dbReference type="OrthoDB" id="9814178at2"/>
<feature type="transmembrane region" description="Helical" evidence="1">
    <location>
        <begin position="218"/>
        <end position="244"/>
    </location>
</feature>
<gene>
    <name evidence="2" type="ORF">SAMN02983003_3257</name>
</gene>
<keyword evidence="1" id="KW-1133">Transmembrane helix</keyword>
<keyword evidence="3" id="KW-1185">Reference proteome</keyword>
<accession>A0A1K2I1J1</accession>
<dbReference type="PIRSF" id="PIRSF016660">
    <property type="entry name" value="YedI"/>
    <property type="match status" value="1"/>
</dbReference>
<evidence type="ECO:0008006" key="4">
    <source>
        <dbReference type="Google" id="ProtNLM"/>
    </source>
</evidence>
<feature type="transmembrane region" description="Helical" evidence="1">
    <location>
        <begin position="76"/>
        <end position="99"/>
    </location>
</feature>
<keyword evidence="1" id="KW-0812">Transmembrane</keyword>
<feature type="transmembrane region" description="Helical" evidence="1">
    <location>
        <begin position="175"/>
        <end position="197"/>
    </location>
</feature>
<evidence type="ECO:0000313" key="3">
    <source>
        <dbReference type="Proteomes" id="UP000183447"/>
    </source>
</evidence>
<proteinExistence type="predicted"/>
<keyword evidence="1" id="KW-0472">Membrane</keyword>
<dbReference type="RefSeq" id="WP_072345412.1">
    <property type="nucleotide sequence ID" value="NZ_FPKU01000003.1"/>
</dbReference>
<name>A0A1K2I1J1_9HYPH</name>
<dbReference type="PANTHER" id="PTHR30503">
    <property type="entry name" value="INNER MEMBRANE PROTEIN YEDI"/>
    <property type="match status" value="1"/>
</dbReference>
<evidence type="ECO:0000313" key="2">
    <source>
        <dbReference type="EMBL" id="SFZ86083.1"/>
    </source>
</evidence>
<dbReference type="InterPro" id="IPR008526">
    <property type="entry name" value="YedI"/>
</dbReference>
<dbReference type="AlphaFoldDB" id="A0A1K2I1J1"/>
<dbReference type="Proteomes" id="UP000183447">
    <property type="component" value="Unassembled WGS sequence"/>
</dbReference>
<evidence type="ECO:0000256" key="1">
    <source>
        <dbReference type="SAM" id="Phobius"/>
    </source>
</evidence>
<protein>
    <recommendedName>
        <fullName evidence="4">Inner membrane protein YedI</fullName>
    </recommendedName>
</protein>
<sequence>MSVGLLALLDDVAGLAKVAAASIDDVAGQAAKAGMKAAGAVIDDAAVTPRYVDGFASDRELPIVWRIARGSLFNKLVLLLPAALLLSVFLPGIITPLLMLGGLYLCYEGAEKVFHALRPHDAEGHEAKLEPVALDPKTVEDTRVAGAIKTDFILSAEIMTIALAEIPEGDLVMRAAVLAMVAVAITFAVYGAVALILKADDFGVLLARKGRTGFGRGFGKWLVRAMPGFMTGLGVVGTAAMIWVGGGIVLHGLAAFGLSGPEHLFEDIAHAVSASVPAIEGLLHWLTMAVLSGVVGIALGALLIPIAEHVIAPLLRAAKHLLPKRKKTT</sequence>
<dbReference type="Pfam" id="PF05661">
    <property type="entry name" value="DUF808"/>
    <property type="match status" value="1"/>
</dbReference>
<dbReference type="GO" id="GO:0005886">
    <property type="term" value="C:plasma membrane"/>
    <property type="evidence" value="ECO:0007669"/>
    <property type="project" value="TreeGrafter"/>
</dbReference>